<evidence type="ECO:0000256" key="3">
    <source>
        <dbReference type="ARBA" id="ARBA00011738"/>
    </source>
</evidence>
<evidence type="ECO:0000256" key="2">
    <source>
        <dbReference type="ARBA" id="ARBA00008749"/>
    </source>
</evidence>
<keyword evidence="14" id="KW-1185">Reference proteome</keyword>
<dbReference type="STRING" id="1090615.SAMN04515671_1973"/>
<evidence type="ECO:0000313" key="14">
    <source>
        <dbReference type="Proteomes" id="UP000198741"/>
    </source>
</evidence>
<dbReference type="RefSeq" id="WP_231988454.1">
    <property type="nucleotide sequence ID" value="NZ_LT629710.1"/>
</dbReference>
<keyword evidence="4" id="KW-0444">Lipid biosynthesis</keyword>
<feature type="binding site" evidence="11">
    <location>
        <position position="90"/>
    </location>
    <ligand>
        <name>Fe cation</name>
        <dbReference type="ChEBI" id="CHEBI:24875"/>
        <label>1</label>
    </ligand>
</feature>
<comment type="similarity">
    <text evidence="2">Belongs to the fatty acid desaturase type 2 family.</text>
</comment>
<comment type="subunit">
    <text evidence="3">Homodimer.</text>
</comment>
<evidence type="ECO:0000256" key="5">
    <source>
        <dbReference type="ARBA" id="ARBA00022723"/>
    </source>
</evidence>
<organism evidence="13 14">
    <name type="scientific">Nakamurella panacisegetis</name>
    <dbReference type="NCBI Taxonomy" id="1090615"/>
    <lineage>
        <taxon>Bacteria</taxon>
        <taxon>Bacillati</taxon>
        <taxon>Actinomycetota</taxon>
        <taxon>Actinomycetes</taxon>
        <taxon>Nakamurellales</taxon>
        <taxon>Nakamurellaceae</taxon>
        <taxon>Nakamurella</taxon>
    </lineage>
</organism>
<sequence length="344" mass="38015">MTITSSGISTRTISRDAAGLQTRLLHDLEPVVEENLNRHLSVFKNWMPHDYIPWSKGRDFEMLGGQDWDPADSTLDPTAKTAMIVNLLTEDNLPSYHREISTRFGRDGAWGQWVGRWTAEEGRHGIALRDYLVVTRGVDPVELENLRIAHMTAGYDSGDKSVLNTVAYVSFQELATRVSHRNTGKASGDPLAEALLARIALDENLHMIFYRNLVGAAFDRAPDATMAAIRDEVLGFEMPGANMPGYTRNAVTIAKAGIYDLRLHHDAVVQPVLKFWNVFTRCDLGPEGERAREELAAFMAGLDAQAARFVEQRETMRARMAAKAEAKAGATPVPSPLLVPSATT</sequence>
<comment type="cofactor">
    <cofactor evidence="1">
        <name>Fe(2+)</name>
        <dbReference type="ChEBI" id="CHEBI:29033"/>
    </cofactor>
</comment>
<dbReference type="InterPro" id="IPR012348">
    <property type="entry name" value="RNR-like"/>
</dbReference>
<dbReference type="InterPro" id="IPR009078">
    <property type="entry name" value="Ferritin-like_SF"/>
</dbReference>
<keyword evidence="8 11" id="KW-0408">Iron</keyword>
<gene>
    <name evidence="13" type="ORF">SAMN04515671_1973</name>
</gene>
<evidence type="ECO:0000313" key="13">
    <source>
        <dbReference type="EMBL" id="SDO78018.1"/>
    </source>
</evidence>
<feature type="binding site" evidence="11">
    <location>
        <position position="121"/>
    </location>
    <ligand>
        <name>Fe cation</name>
        <dbReference type="ChEBI" id="CHEBI:24875"/>
        <label>2</label>
    </ligand>
</feature>
<feature type="binding site" evidence="11">
    <location>
        <position position="173"/>
    </location>
    <ligand>
        <name>Fe cation</name>
        <dbReference type="ChEBI" id="CHEBI:24875"/>
        <label>2</label>
    </ligand>
</feature>
<evidence type="ECO:0000256" key="4">
    <source>
        <dbReference type="ARBA" id="ARBA00022516"/>
    </source>
</evidence>
<evidence type="ECO:0000256" key="12">
    <source>
        <dbReference type="SAM" id="MobiDB-lite"/>
    </source>
</evidence>
<dbReference type="Proteomes" id="UP000198741">
    <property type="component" value="Chromosome I"/>
</dbReference>
<dbReference type="AlphaFoldDB" id="A0A1H0MC12"/>
<keyword evidence="7" id="KW-0560">Oxidoreductase</keyword>
<evidence type="ECO:0000256" key="7">
    <source>
        <dbReference type="ARBA" id="ARBA00023002"/>
    </source>
</evidence>
<keyword evidence="6" id="KW-0276">Fatty acid metabolism</keyword>
<dbReference type="CDD" id="cd01050">
    <property type="entry name" value="Acyl_ACP_Desat"/>
    <property type="match status" value="1"/>
</dbReference>
<keyword evidence="10" id="KW-0275">Fatty acid biosynthesis</keyword>
<evidence type="ECO:0000256" key="9">
    <source>
        <dbReference type="ARBA" id="ARBA00023098"/>
    </source>
</evidence>
<evidence type="ECO:0000256" key="11">
    <source>
        <dbReference type="PIRSR" id="PIRSR000346-1"/>
    </source>
</evidence>
<dbReference type="PANTHER" id="PTHR31155">
    <property type="entry name" value="ACYL- ACYL-CARRIER-PROTEIN DESATURASE-RELATED"/>
    <property type="match status" value="1"/>
</dbReference>
<dbReference type="GO" id="GO:0005829">
    <property type="term" value="C:cytosol"/>
    <property type="evidence" value="ECO:0007669"/>
    <property type="project" value="TreeGrafter"/>
</dbReference>
<proteinExistence type="inferred from homology"/>
<protein>
    <submittedName>
        <fullName evidence="13">Acyl-[acyl-carrier-protein] desaturase</fullName>
    </submittedName>
</protein>
<feature type="binding site" evidence="11">
    <location>
        <position position="206"/>
    </location>
    <ligand>
        <name>Fe cation</name>
        <dbReference type="ChEBI" id="CHEBI:24875"/>
        <label>2</label>
    </ligand>
</feature>
<dbReference type="PIRSF" id="PIRSF000346">
    <property type="entry name" value="Dlt9_acylACP_des"/>
    <property type="match status" value="1"/>
</dbReference>
<evidence type="ECO:0000256" key="6">
    <source>
        <dbReference type="ARBA" id="ARBA00022832"/>
    </source>
</evidence>
<feature type="binding site" evidence="11">
    <location>
        <position position="203"/>
    </location>
    <ligand>
        <name>Fe cation</name>
        <dbReference type="ChEBI" id="CHEBI:24875"/>
        <label>1</label>
    </ligand>
</feature>
<feature type="region of interest" description="Disordered" evidence="12">
    <location>
        <begin position="324"/>
        <end position="344"/>
    </location>
</feature>
<dbReference type="InterPro" id="IPR005067">
    <property type="entry name" value="Fatty_acid_desaturase-2"/>
</dbReference>
<dbReference type="Gene3D" id="1.10.620.20">
    <property type="entry name" value="Ribonucleotide Reductase, subunit A"/>
    <property type="match status" value="1"/>
</dbReference>
<evidence type="ECO:0000256" key="8">
    <source>
        <dbReference type="ARBA" id="ARBA00023004"/>
    </source>
</evidence>
<dbReference type="EMBL" id="LT629710">
    <property type="protein sequence ID" value="SDO78018.1"/>
    <property type="molecule type" value="Genomic_DNA"/>
</dbReference>
<dbReference type="GO" id="GO:0045300">
    <property type="term" value="F:stearoyl-[ACP] desaturase activity"/>
    <property type="evidence" value="ECO:0007669"/>
    <property type="project" value="InterPro"/>
</dbReference>
<dbReference type="Pfam" id="PF03405">
    <property type="entry name" value="FA_desaturase_2"/>
    <property type="match status" value="1"/>
</dbReference>
<comment type="cofactor">
    <cofactor evidence="11">
        <name>Fe cation</name>
        <dbReference type="ChEBI" id="CHEBI:24875"/>
    </cofactor>
    <text evidence="11">Binds 2 iron ions per subunit.</text>
</comment>
<feature type="binding site" evidence="11">
    <location>
        <position position="203"/>
    </location>
    <ligand>
        <name>Fe cation</name>
        <dbReference type="ChEBI" id="CHEBI:24875"/>
        <label>2</label>
    </ligand>
</feature>
<dbReference type="SUPFAM" id="SSF47240">
    <property type="entry name" value="Ferritin-like"/>
    <property type="match status" value="1"/>
</dbReference>
<feature type="binding site" evidence="11">
    <location>
        <position position="121"/>
    </location>
    <ligand>
        <name>Fe cation</name>
        <dbReference type="ChEBI" id="CHEBI:24875"/>
        <label>1</label>
    </ligand>
</feature>
<evidence type="ECO:0000256" key="1">
    <source>
        <dbReference type="ARBA" id="ARBA00001954"/>
    </source>
</evidence>
<keyword evidence="9" id="KW-0443">Lipid metabolism</keyword>
<accession>A0A1H0MC12</accession>
<dbReference type="PANTHER" id="PTHR31155:SF9">
    <property type="entry name" value="STEAROYL-[ACYL-CARRIER-PROTEIN] 9-DESATURASE 7, CHLOROPLASTIC"/>
    <property type="match status" value="1"/>
</dbReference>
<dbReference type="GO" id="GO:0006633">
    <property type="term" value="P:fatty acid biosynthetic process"/>
    <property type="evidence" value="ECO:0007669"/>
    <property type="project" value="UniProtKB-KW"/>
</dbReference>
<reference evidence="13 14" key="1">
    <citation type="submission" date="2016-10" db="EMBL/GenBank/DDBJ databases">
        <authorList>
            <person name="de Groot N.N."/>
        </authorList>
    </citation>
    <scope>NUCLEOTIDE SEQUENCE [LARGE SCALE GENOMIC DNA]</scope>
    <source>
        <strain evidence="14">P4-7,KCTC 19426,CECT 7604</strain>
    </source>
</reference>
<dbReference type="GO" id="GO:0046872">
    <property type="term" value="F:metal ion binding"/>
    <property type="evidence" value="ECO:0007669"/>
    <property type="project" value="UniProtKB-KW"/>
</dbReference>
<feature type="binding site" evidence="11">
    <location>
        <position position="124"/>
    </location>
    <ligand>
        <name>Fe cation</name>
        <dbReference type="ChEBI" id="CHEBI:24875"/>
        <label>1</label>
    </ligand>
</feature>
<name>A0A1H0MC12_9ACTN</name>
<keyword evidence="5 11" id="KW-0479">Metal-binding</keyword>
<evidence type="ECO:0000256" key="10">
    <source>
        <dbReference type="ARBA" id="ARBA00023160"/>
    </source>
</evidence>